<dbReference type="Proteomes" id="UP000269998">
    <property type="component" value="Chromosome"/>
</dbReference>
<keyword evidence="1" id="KW-0732">Signal</keyword>
<dbReference type="AlphaFoldDB" id="A0A3S4DS53"/>
<dbReference type="KEGG" id="mbai:MB901379_01436"/>
<dbReference type="EMBL" id="LR130759">
    <property type="protein sequence ID" value="VDM87885.1"/>
    <property type="molecule type" value="Genomic_DNA"/>
</dbReference>
<feature type="chain" id="PRO_5039464255" evidence="1">
    <location>
        <begin position="28"/>
        <end position="51"/>
    </location>
</feature>
<evidence type="ECO:0000313" key="2">
    <source>
        <dbReference type="EMBL" id="VDM87885.1"/>
    </source>
</evidence>
<reference evidence="3" key="1">
    <citation type="submission" date="2018-02" db="EMBL/GenBank/DDBJ databases">
        <authorList>
            <person name="Seth-Smith MB H."/>
            <person name="Seth-Smith H."/>
        </authorList>
    </citation>
    <scope>NUCLEOTIDE SEQUENCE [LARGE SCALE GENOMIC DNA]</scope>
</reference>
<gene>
    <name evidence="2" type="ORF">MB901379_01436</name>
</gene>
<protein>
    <submittedName>
        <fullName evidence="2">Uncharacterized protein</fullName>
    </submittedName>
</protein>
<accession>A0A3S4DS53</accession>
<name>A0A3S4DS53_9MYCO</name>
<dbReference type="PROSITE" id="PS51257">
    <property type="entry name" value="PROKAR_LIPOPROTEIN"/>
    <property type="match status" value="1"/>
</dbReference>
<evidence type="ECO:0000313" key="3">
    <source>
        <dbReference type="Proteomes" id="UP000269998"/>
    </source>
</evidence>
<evidence type="ECO:0000256" key="1">
    <source>
        <dbReference type="SAM" id="SignalP"/>
    </source>
</evidence>
<keyword evidence="3" id="KW-1185">Reference proteome</keyword>
<feature type="signal peptide" evidence="1">
    <location>
        <begin position="1"/>
        <end position="27"/>
    </location>
</feature>
<sequence precursor="true">MSARKASKGMQAVRMVVVVLSAALAVAAAGCTAQREVPVEPTFTEPTGQEG</sequence>
<organism evidence="2 3">
    <name type="scientific">Mycobacterium basiliense</name>
    <dbReference type="NCBI Taxonomy" id="2094119"/>
    <lineage>
        <taxon>Bacteria</taxon>
        <taxon>Bacillati</taxon>
        <taxon>Actinomycetota</taxon>
        <taxon>Actinomycetes</taxon>
        <taxon>Mycobacteriales</taxon>
        <taxon>Mycobacteriaceae</taxon>
        <taxon>Mycobacterium</taxon>
    </lineage>
</organism>
<dbReference type="RefSeq" id="WP_174237000.1">
    <property type="nucleotide sequence ID" value="NZ_CBCSKE010000016.1"/>
</dbReference>
<proteinExistence type="predicted"/>